<evidence type="ECO:0000313" key="1">
    <source>
        <dbReference type="EMBL" id="SFN55245.1"/>
    </source>
</evidence>
<dbReference type="InterPro" id="IPR025455">
    <property type="entry name" value="DUF4276"/>
</dbReference>
<organism evidence="1 2">
    <name type="scientific">Proteiniclasticum ruminis</name>
    <dbReference type="NCBI Taxonomy" id="398199"/>
    <lineage>
        <taxon>Bacteria</taxon>
        <taxon>Bacillati</taxon>
        <taxon>Bacillota</taxon>
        <taxon>Clostridia</taxon>
        <taxon>Eubacteriales</taxon>
        <taxon>Clostridiaceae</taxon>
        <taxon>Proteiniclasticum</taxon>
    </lineage>
</organism>
<gene>
    <name evidence="1" type="ORF">SAMN04488695_102227</name>
</gene>
<keyword evidence="2" id="KW-1185">Reference proteome</keyword>
<evidence type="ECO:0000313" key="2">
    <source>
        <dbReference type="Proteomes" id="UP000181899"/>
    </source>
</evidence>
<name>A0A1I4ZYG9_9CLOT</name>
<dbReference type="Pfam" id="PF14103">
    <property type="entry name" value="DUF4276"/>
    <property type="match status" value="1"/>
</dbReference>
<reference evidence="1 2" key="1">
    <citation type="submission" date="2016-10" db="EMBL/GenBank/DDBJ databases">
        <authorList>
            <person name="de Groot N.N."/>
        </authorList>
    </citation>
    <scope>NUCLEOTIDE SEQUENCE [LARGE SCALE GENOMIC DNA]</scope>
    <source>
        <strain evidence="1 2">ML2</strain>
    </source>
</reference>
<dbReference type="OrthoDB" id="9801478at2"/>
<dbReference type="Proteomes" id="UP000181899">
    <property type="component" value="Unassembled WGS sequence"/>
</dbReference>
<dbReference type="RefSeq" id="WP_074911239.1">
    <property type="nucleotide sequence ID" value="NZ_FOVK01000002.1"/>
</dbReference>
<proteinExistence type="predicted"/>
<dbReference type="AlphaFoldDB" id="A0A1I4ZYG9"/>
<sequence>MKRVYILCEGQTEEAFINELLGPYFANLSIYVTPIICTTKRTTTKKFKGGVSDYKKIKTELAILCKQHKNEKITTMFDYYAMPPNTPNIGCAEKDLYKRMELIEEAINKDIEHQNCFFNLILHEFEGMLFSSPDSFTEITDVETVEKIREMRNEAISPEHINNSPETAPSKRLESLIPNYAKVKNGTLLSKSIGIDILMQECQHFARWVEKIKSIKESF</sequence>
<evidence type="ECO:0008006" key="3">
    <source>
        <dbReference type="Google" id="ProtNLM"/>
    </source>
</evidence>
<protein>
    <recommendedName>
        <fullName evidence="3">DUF4276 family protein</fullName>
    </recommendedName>
</protein>
<dbReference type="EMBL" id="FOVK01000002">
    <property type="protein sequence ID" value="SFN55245.1"/>
    <property type="molecule type" value="Genomic_DNA"/>
</dbReference>
<accession>A0A1I4ZYG9</accession>